<accession>A0A922IW67</accession>
<proteinExistence type="predicted"/>
<feature type="transmembrane region" description="Helical" evidence="1">
    <location>
        <begin position="248"/>
        <end position="267"/>
    </location>
</feature>
<evidence type="ECO:0000313" key="2">
    <source>
        <dbReference type="EMBL" id="KAG6684053.1"/>
    </source>
</evidence>
<dbReference type="OrthoDB" id="1739873at2759"/>
<sequence>MNANGISTDPTMNDYSSHIVDQKEGDGDNIKLHQKFEVLEQEWESYVQSIPRTVRRYSTDNSAAMAKAVDQLLDSSPSNFISSLQQKWSPPKGGNWKIRTNDLAAEEMLRERRLVIESGRLKGRRLFQAVEDETEMVLRGRSSDDDHEKVYNKYGRINGINLVQEISTTEVRSVPFYDSDHEPESGVSNELPGGCFHCSSSSSSSPSHQNVEIQAVEEEKKVQATSVERRRVAYNGRNGNIINNGRRWMVFMGWFAFASIIYAVFIAPMRIFGGYGDEHHEMLLVPT</sequence>
<dbReference type="Proteomes" id="UP000811246">
    <property type="component" value="Chromosome 12"/>
</dbReference>
<comment type="caution">
    <text evidence="2">The sequence shown here is derived from an EMBL/GenBank/DDBJ whole genome shotgun (WGS) entry which is preliminary data.</text>
</comment>
<gene>
    <name evidence="2" type="ORF">I3842_12G043300</name>
</gene>
<keyword evidence="1" id="KW-1133">Transmembrane helix</keyword>
<reference evidence="2" key="1">
    <citation type="submission" date="2021-01" db="EMBL/GenBank/DDBJ databases">
        <authorList>
            <person name="Lovell J.T."/>
            <person name="Bentley N."/>
            <person name="Bhattarai G."/>
            <person name="Jenkins J.W."/>
            <person name="Sreedasyam A."/>
            <person name="Alarcon Y."/>
            <person name="Bock C."/>
            <person name="Boston L."/>
            <person name="Carlson J."/>
            <person name="Cervantes K."/>
            <person name="Clermont K."/>
            <person name="Krom N."/>
            <person name="Kubenka K."/>
            <person name="Mamidi S."/>
            <person name="Mattison C."/>
            <person name="Monteros M."/>
            <person name="Pisani C."/>
            <person name="Plott C."/>
            <person name="Rajasekar S."/>
            <person name="Rhein H.S."/>
            <person name="Rohla C."/>
            <person name="Song M."/>
            <person name="Hilaire R.S."/>
            <person name="Shu S."/>
            <person name="Wells L."/>
            <person name="Wang X."/>
            <person name="Webber J."/>
            <person name="Heerema R.J."/>
            <person name="Klein P."/>
            <person name="Conner P."/>
            <person name="Grauke L."/>
            <person name="Grimwood J."/>
            <person name="Schmutz J."/>
            <person name="Randall J.J."/>
        </authorList>
    </citation>
    <scope>NUCLEOTIDE SEQUENCE</scope>
    <source>
        <tissue evidence="2">Leaf</tissue>
    </source>
</reference>
<evidence type="ECO:0000313" key="3">
    <source>
        <dbReference type="Proteomes" id="UP000811246"/>
    </source>
</evidence>
<dbReference type="EMBL" id="CM031836">
    <property type="protein sequence ID" value="KAG6684053.1"/>
    <property type="molecule type" value="Genomic_DNA"/>
</dbReference>
<organism evidence="2 3">
    <name type="scientific">Carya illinoinensis</name>
    <name type="common">Pecan</name>
    <dbReference type="NCBI Taxonomy" id="32201"/>
    <lineage>
        <taxon>Eukaryota</taxon>
        <taxon>Viridiplantae</taxon>
        <taxon>Streptophyta</taxon>
        <taxon>Embryophyta</taxon>
        <taxon>Tracheophyta</taxon>
        <taxon>Spermatophyta</taxon>
        <taxon>Magnoliopsida</taxon>
        <taxon>eudicotyledons</taxon>
        <taxon>Gunneridae</taxon>
        <taxon>Pentapetalae</taxon>
        <taxon>rosids</taxon>
        <taxon>fabids</taxon>
        <taxon>Fagales</taxon>
        <taxon>Juglandaceae</taxon>
        <taxon>Carya</taxon>
    </lineage>
</organism>
<keyword evidence="1" id="KW-0472">Membrane</keyword>
<keyword evidence="1" id="KW-0812">Transmembrane</keyword>
<dbReference type="AlphaFoldDB" id="A0A922IW67"/>
<name>A0A922IW67_CARIL</name>
<evidence type="ECO:0000256" key="1">
    <source>
        <dbReference type="SAM" id="Phobius"/>
    </source>
</evidence>
<protein>
    <submittedName>
        <fullName evidence="2">Uncharacterized protein</fullName>
    </submittedName>
</protein>